<dbReference type="SUPFAM" id="SSF49899">
    <property type="entry name" value="Concanavalin A-like lectins/glucanases"/>
    <property type="match status" value="1"/>
</dbReference>
<dbReference type="PANTHER" id="PTHR46828:SF2">
    <property type="entry name" value="ENDO-1,4-BETA-XYLANASE A-RELATED"/>
    <property type="match status" value="1"/>
</dbReference>
<comment type="pathway">
    <text evidence="2 10 11">Glycan degradation; xylan degradation.</text>
</comment>
<reference evidence="14 15" key="1">
    <citation type="submission" date="2016-04" db="EMBL/GenBank/DDBJ databases">
        <title>A degradative enzymes factory behind the ericoid mycorrhizal symbiosis.</title>
        <authorList>
            <consortium name="DOE Joint Genome Institute"/>
            <person name="Martino E."/>
            <person name="Morin E."/>
            <person name="Grelet G."/>
            <person name="Kuo A."/>
            <person name="Kohler A."/>
            <person name="Daghino S."/>
            <person name="Barry K."/>
            <person name="Choi C."/>
            <person name="Cichocki N."/>
            <person name="Clum A."/>
            <person name="Copeland A."/>
            <person name="Hainaut M."/>
            <person name="Haridas S."/>
            <person name="Labutti K."/>
            <person name="Lindquist E."/>
            <person name="Lipzen A."/>
            <person name="Khouja H.-R."/>
            <person name="Murat C."/>
            <person name="Ohm R."/>
            <person name="Olson A."/>
            <person name="Spatafora J."/>
            <person name="Veneault-Fourrey C."/>
            <person name="Henrissat B."/>
            <person name="Grigoriev I."/>
            <person name="Martin F."/>
            <person name="Perotto S."/>
        </authorList>
    </citation>
    <scope>NUCLEOTIDE SEQUENCE [LARGE SCALE GENOMIC DNA]</scope>
    <source>
        <strain evidence="14 15">F</strain>
    </source>
</reference>
<keyword evidence="5 10" id="KW-0858">Xylan degradation</keyword>
<comment type="catalytic activity">
    <reaction evidence="1 10 11">
        <text>Endohydrolysis of (1-&gt;4)-beta-D-xylosidic linkages in xylans.</text>
        <dbReference type="EC" id="3.2.1.8"/>
    </reaction>
</comment>
<organism evidence="14 15">
    <name type="scientific">Hyaloscypha variabilis (strain UAMH 11265 / GT02V1 / F)</name>
    <name type="common">Meliniomyces variabilis</name>
    <dbReference type="NCBI Taxonomy" id="1149755"/>
    <lineage>
        <taxon>Eukaryota</taxon>
        <taxon>Fungi</taxon>
        <taxon>Dikarya</taxon>
        <taxon>Ascomycota</taxon>
        <taxon>Pezizomycotina</taxon>
        <taxon>Leotiomycetes</taxon>
        <taxon>Helotiales</taxon>
        <taxon>Hyaloscyphaceae</taxon>
        <taxon>Hyaloscypha</taxon>
        <taxon>Hyaloscypha variabilis</taxon>
    </lineage>
</organism>
<keyword evidence="6 10" id="KW-0378">Hydrolase</keyword>
<evidence type="ECO:0000256" key="1">
    <source>
        <dbReference type="ARBA" id="ARBA00000681"/>
    </source>
</evidence>
<gene>
    <name evidence="14" type="ORF">L207DRAFT_547517</name>
</gene>
<evidence type="ECO:0000256" key="5">
    <source>
        <dbReference type="ARBA" id="ARBA00022651"/>
    </source>
</evidence>
<evidence type="ECO:0000256" key="11">
    <source>
        <dbReference type="RuleBase" id="RU362015"/>
    </source>
</evidence>
<evidence type="ECO:0000256" key="4">
    <source>
        <dbReference type="ARBA" id="ARBA00012590"/>
    </source>
</evidence>
<dbReference type="OrthoDB" id="2115822at2759"/>
<dbReference type="InterPro" id="IPR033123">
    <property type="entry name" value="GH11_dom"/>
</dbReference>
<dbReference type="Pfam" id="PF00457">
    <property type="entry name" value="Glyco_hydro_11"/>
    <property type="match status" value="1"/>
</dbReference>
<feature type="active site" description="Proton donor" evidence="10">
    <location>
        <position position="212"/>
    </location>
</feature>
<sequence>MVSFSSLVLASSAITATFAAPRPLPDLSGLRERFMKRDTPQGTGINNGFFYSDWSDGSDYTYNNLAGGEYSVTWTSGSGNLVVGKGWNPGTAKNVTYSGTWSCPGNGYLSLYGWTVNPLVEYYITENFGTYDPSSAATKKGTVNSDGSDYTILSTTRTNEPSINGTATFQQFWSVRQKKRVGGTINTGAHFAAWAKHGMKMGDFNYMIIATEGYHSTGSADIKVGFRAFCVASKLYVSA</sequence>
<keyword evidence="9 10" id="KW-0624">Polysaccharide degradation</keyword>
<feature type="signal peptide" evidence="12">
    <location>
        <begin position="1"/>
        <end position="19"/>
    </location>
</feature>
<evidence type="ECO:0000259" key="13">
    <source>
        <dbReference type="PROSITE" id="PS51761"/>
    </source>
</evidence>
<dbReference type="InterPro" id="IPR013319">
    <property type="entry name" value="GH11/12"/>
</dbReference>
<evidence type="ECO:0000256" key="10">
    <source>
        <dbReference type="PROSITE-ProRule" id="PRU01097"/>
    </source>
</evidence>
<name>A0A2J6R6V4_HYAVF</name>
<dbReference type="InterPro" id="IPR001137">
    <property type="entry name" value="Glyco_hydro_11"/>
</dbReference>
<dbReference type="GO" id="GO:0045493">
    <property type="term" value="P:xylan catabolic process"/>
    <property type="evidence" value="ECO:0007669"/>
    <property type="project" value="UniProtKB-UniRule"/>
</dbReference>
<accession>A0A2J6R6V4</accession>
<dbReference type="PRINTS" id="PR00911">
    <property type="entry name" value="GLHYDRLASE11"/>
</dbReference>
<keyword evidence="12" id="KW-0732">Signal</keyword>
<dbReference type="EC" id="3.2.1.8" evidence="4 10"/>
<evidence type="ECO:0000256" key="12">
    <source>
        <dbReference type="SAM" id="SignalP"/>
    </source>
</evidence>
<keyword evidence="7 10" id="KW-0119">Carbohydrate metabolism</keyword>
<evidence type="ECO:0000313" key="14">
    <source>
        <dbReference type="EMBL" id="PMD34243.1"/>
    </source>
</evidence>
<dbReference type="UniPathway" id="UPA00114"/>
<feature type="chain" id="PRO_5014463555" description="Endo-1,4-beta-xylanase" evidence="12">
    <location>
        <begin position="20"/>
        <end position="239"/>
    </location>
</feature>
<evidence type="ECO:0000313" key="15">
    <source>
        <dbReference type="Proteomes" id="UP000235786"/>
    </source>
</evidence>
<evidence type="ECO:0000256" key="8">
    <source>
        <dbReference type="ARBA" id="ARBA00023295"/>
    </source>
</evidence>
<feature type="active site" description="Nucleophile" evidence="10">
    <location>
        <position position="121"/>
    </location>
</feature>
<dbReference type="PANTHER" id="PTHR46828">
    <property type="entry name" value="ENDO-1,4-BETA-XYLANASE A-RELATED"/>
    <property type="match status" value="1"/>
</dbReference>
<evidence type="ECO:0000256" key="2">
    <source>
        <dbReference type="ARBA" id="ARBA00004851"/>
    </source>
</evidence>
<dbReference type="Proteomes" id="UP000235786">
    <property type="component" value="Unassembled WGS sequence"/>
</dbReference>
<proteinExistence type="inferred from homology"/>
<evidence type="ECO:0000256" key="3">
    <source>
        <dbReference type="ARBA" id="ARBA00007792"/>
    </source>
</evidence>
<dbReference type="InterPro" id="IPR013320">
    <property type="entry name" value="ConA-like_dom_sf"/>
</dbReference>
<evidence type="ECO:0000256" key="6">
    <source>
        <dbReference type="ARBA" id="ARBA00022801"/>
    </source>
</evidence>
<dbReference type="FunFam" id="2.60.120.180:FF:000001">
    <property type="entry name" value="Endo-1,4-beta-xylanase"/>
    <property type="match status" value="1"/>
</dbReference>
<keyword evidence="15" id="KW-1185">Reference proteome</keyword>
<evidence type="ECO:0000256" key="7">
    <source>
        <dbReference type="ARBA" id="ARBA00023277"/>
    </source>
</evidence>
<dbReference type="AlphaFoldDB" id="A0A2J6R6V4"/>
<keyword evidence="8 10" id="KW-0326">Glycosidase</keyword>
<dbReference type="EMBL" id="KZ613954">
    <property type="protein sequence ID" value="PMD34243.1"/>
    <property type="molecule type" value="Genomic_DNA"/>
</dbReference>
<comment type="similarity">
    <text evidence="3 10 11">Belongs to the glycosyl hydrolase 11 (cellulase G) family.</text>
</comment>
<dbReference type="PROSITE" id="PS51761">
    <property type="entry name" value="GH11_3"/>
    <property type="match status" value="1"/>
</dbReference>
<dbReference type="GO" id="GO:0031176">
    <property type="term" value="F:endo-1,4-beta-xylanase activity"/>
    <property type="evidence" value="ECO:0007669"/>
    <property type="project" value="UniProtKB-UniRule"/>
</dbReference>
<evidence type="ECO:0000256" key="9">
    <source>
        <dbReference type="ARBA" id="ARBA00023326"/>
    </source>
</evidence>
<dbReference type="Gene3D" id="2.60.120.180">
    <property type="match status" value="1"/>
</dbReference>
<feature type="domain" description="GH11" evidence="13">
    <location>
        <begin position="37"/>
        <end position="225"/>
    </location>
</feature>
<protein>
    <recommendedName>
        <fullName evidence="4 10">Endo-1,4-beta-xylanase</fullName>
        <ecNumber evidence="4 10">3.2.1.8</ecNumber>
    </recommendedName>
</protein>